<dbReference type="EMBL" id="FQVM01000040">
    <property type="protein sequence ID" value="SHF14778.1"/>
    <property type="molecule type" value="Genomic_DNA"/>
</dbReference>
<dbReference type="Proteomes" id="UP000184035">
    <property type="component" value="Unassembled WGS sequence"/>
</dbReference>
<dbReference type="STRING" id="1533.SAMN05443638_14010"/>
<dbReference type="PANTHER" id="PTHR32089:SF112">
    <property type="entry name" value="LYSOZYME-LIKE PROTEIN-RELATED"/>
    <property type="match status" value="1"/>
</dbReference>
<name>A0A1M4ZA00_9CLOT</name>
<dbReference type="InterPro" id="IPR003660">
    <property type="entry name" value="HAMP_dom"/>
</dbReference>
<feature type="domain" description="HAMP" evidence="6">
    <location>
        <begin position="212"/>
        <end position="264"/>
    </location>
</feature>
<dbReference type="PROSITE" id="PS50885">
    <property type="entry name" value="HAMP"/>
    <property type="match status" value="1"/>
</dbReference>
<dbReference type="InterPro" id="IPR024478">
    <property type="entry name" value="HlyB_4HB_MCP"/>
</dbReference>
<dbReference type="InterPro" id="IPR004090">
    <property type="entry name" value="Chemotax_Me-accpt_rcpt"/>
</dbReference>
<sequence length="570" mass="63693">MSFLKDMKISAKLILSFCIIGLFMIIISIASIFSMKSLNENDKKMYDDNVIGIISINNINKNFLVVYSNCNLLMYIDDANKISELIKEDEKLTEANKNNIEIYKEAITKEEDRKLMSEFETIVSKYRDSRKAYISLILSGKRDEALKLFQEVTINKDNTIKKLDQLMELNNKWAKEARDKNKTTYSTCSKLIFFISFISLVLLVIFSFLITKSIVNPLKKIKDFANRLSQYDFSEAVEVNSNDEFGKVSADLNIAQENVKSLIKNVIGSSQDMSAASEELLATVEEMTSRLEDINKSTVEISYEVEETSSTAEELSASIQEVDSSIEVLSDKASDGSDNAIMVKERANKVQKDSKEALETTNTLYSEMEKEILKNIEEGKVVGEIKIMADTIAAIAEQTNLLALNAAIEAARAGEQGKGFAVVADEVRKLAEQSSVAVSNVKTTIEKVQRAFSSLSEHSNALLKFMNDKVSPQFVIFNKMGEQYQDDGLFINNMSEELASMTEEISATIDQVSEAVQNVAKIAQKASENSLEIKESINESTEAMEQVANTAQNQAEVAQVLNEMVLKFKV</sequence>
<evidence type="ECO:0000256" key="1">
    <source>
        <dbReference type="ARBA" id="ARBA00023224"/>
    </source>
</evidence>
<evidence type="ECO:0000259" key="6">
    <source>
        <dbReference type="PROSITE" id="PS50885"/>
    </source>
</evidence>
<dbReference type="PRINTS" id="PR00260">
    <property type="entry name" value="CHEMTRNSDUCR"/>
</dbReference>
<dbReference type="AlphaFoldDB" id="A0A1M4ZA00"/>
<dbReference type="GO" id="GO:0006935">
    <property type="term" value="P:chemotaxis"/>
    <property type="evidence" value="ECO:0007669"/>
    <property type="project" value="InterPro"/>
</dbReference>
<dbReference type="RefSeq" id="WP_072897739.1">
    <property type="nucleotide sequence ID" value="NZ_FQVM01000040.1"/>
</dbReference>
<evidence type="ECO:0000256" key="3">
    <source>
        <dbReference type="PROSITE-ProRule" id="PRU00284"/>
    </source>
</evidence>
<gene>
    <name evidence="7" type="ORF">SAMN05443638_14010</name>
</gene>
<evidence type="ECO:0000256" key="2">
    <source>
        <dbReference type="ARBA" id="ARBA00029447"/>
    </source>
</evidence>
<keyword evidence="4" id="KW-0812">Transmembrane</keyword>
<accession>A0A1M4ZA00</accession>
<dbReference type="CDD" id="cd06225">
    <property type="entry name" value="HAMP"/>
    <property type="match status" value="1"/>
</dbReference>
<keyword evidence="1 3" id="KW-0807">Transducer</keyword>
<dbReference type="SMART" id="SM00283">
    <property type="entry name" value="MA"/>
    <property type="match status" value="1"/>
</dbReference>
<dbReference type="SMART" id="SM00304">
    <property type="entry name" value="HAMP"/>
    <property type="match status" value="1"/>
</dbReference>
<dbReference type="GO" id="GO:0016020">
    <property type="term" value="C:membrane"/>
    <property type="evidence" value="ECO:0007669"/>
    <property type="project" value="InterPro"/>
</dbReference>
<feature type="domain" description="Methyl-accepting transducer" evidence="5">
    <location>
        <begin position="283"/>
        <end position="534"/>
    </location>
</feature>
<dbReference type="Pfam" id="PF00672">
    <property type="entry name" value="HAMP"/>
    <property type="match status" value="1"/>
</dbReference>
<evidence type="ECO:0000313" key="8">
    <source>
        <dbReference type="Proteomes" id="UP000184035"/>
    </source>
</evidence>
<proteinExistence type="inferred from homology"/>
<dbReference type="SUPFAM" id="SSF58104">
    <property type="entry name" value="Methyl-accepting chemotaxis protein (MCP) signaling domain"/>
    <property type="match status" value="1"/>
</dbReference>
<dbReference type="GO" id="GO:0007165">
    <property type="term" value="P:signal transduction"/>
    <property type="evidence" value="ECO:0007669"/>
    <property type="project" value="UniProtKB-KW"/>
</dbReference>
<dbReference type="GO" id="GO:0004888">
    <property type="term" value="F:transmembrane signaling receptor activity"/>
    <property type="evidence" value="ECO:0007669"/>
    <property type="project" value="InterPro"/>
</dbReference>
<dbReference type="Gene3D" id="1.10.287.950">
    <property type="entry name" value="Methyl-accepting chemotaxis protein"/>
    <property type="match status" value="1"/>
</dbReference>
<comment type="similarity">
    <text evidence="2">Belongs to the methyl-accepting chemotaxis (MCP) protein family.</text>
</comment>
<dbReference type="OrthoDB" id="1887545at2"/>
<dbReference type="PROSITE" id="PS50111">
    <property type="entry name" value="CHEMOTAXIS_TRANSDUC_2"/>
    <property type="match status" value="1"/>
</dbReference>
<dbReference type="Pfam" id="PF12729">
    <property type="entry name" value="4HB_MCP_1"/>
    <property type="match status" value="1"/>
</dbReference>
<keyword evidence="4" id="KW-1133">Transmembrane helix</keyword>
<reference evidence="7 8" key="1">
    <citation type="submission" date="2016-11" db="EMBL/GenBank/DDBJ databases">
        <authorList>
            <person name="Jaros S."/>
            <person name="Januszkiewicz K."/>
            <person name="Wedrychowicz H."/>
        </authorList>
    </citation>
    <scope>NUCLEOTIDE SEQUENCE [LARGE SCALE GENOMIC DNA]</scope>
    <source>
        <strain evidence="7 8">DSM 2631</strain>
    </source>
</reference>
<dbReference type="PANTHER" id="PTHR32089">
    <property type="entry name" value="METHYL-ACCEPTING CHEMOTAXIS PROTEIN MCPB"/>
    <property type="match status" value="1"/>
</dbReference>
<feature type="transmembrane region" description="Helical" evidence="4">
    <location>
        <begin position="191"/>
        <end position="210"/>
    </location>
</feature>
<protein>
    <submittedName>
        <fullName evidence="7">Methyl-accepting chemotaxis protein</fullName>
    </submittedName>
</protein>
<dbReference type="InterPro" id="IPR004089">
    <property type="entry name" value="MCPsignal_dom"/>
</dbReference>
<keyword evidence="4" id="KW-0472">Membrane</keyword>
<keyword evidence="8" id="KW-1185">Reference proteome</keyword>
<dbReference type="Pfam" id="PF00015">
    <property type="entry name" value="MCPsignal"/>
    <property type="match status" value="1"/>
</dbReference>
<organism evidence="7 8">
    <name type="scientific">Clostridium fallax</name>
    <dbReference type="NCBI Taxonomy" id="1533"/>
    <lineage>
        <taxon>Bacteria</taxon>
        <taxon>Bacillati</taxon>
        <taxon>Bacillota</taxon>
        <taxon>Clostridia</taxon>
        <taxon>Eubacteriales</taxon>
        <taxon>Clostridiaceae</taxon>
        <taxon>Clostridium</taxon>
    </lineage>
</organism>
<evidence type="ECO:0000313" key="7">
    <source>
        <dbReference type="EMBL" id="SHF14778.1"/>
    </source>
</evidence>
<evidence type="ECO:0000256" key="4">
    <source>
        <dbReference type="SAM" id="Phobius"/>
    </source>
</evidence>
<evidence type="ECO:0000259" key="5">
    <source>
        <dbReference type="PROSITE" id="PS50111"/>
    </source>
</evidence>
<feature type="transmembrane region" description="Helical" evidence="4">
    <location>
        <begin position="13"/>
        <end position="35"/>
    </location>
</feature>